<dbReference type="Proteomes" id="UP000784294">
    <property type="component" value="Unassembled WGS sequence"/>
</dbReference>
<dbReference type="AlphaFoldDB" id="A0A3S5CPB4"/>
<evidence type="ECO:0000313" key="2">
    <source>
        <dbReference type="Proteomes" id="UP000784294"/>
    </source>
</evidence>
<organism evidence="1 2">
    <name type="scientific">Protopolystoma xenopodis</name>
    <dbReference type="NCBI Taxonomy" id="117903"/>
    <lineage>
        <taxon>Eukaryota</taxon>
        <taxon>Metazoa</taxon>
        <taxon>Spiralia</taxon>
        <taxon>Lophotrochozoa</taxon>
        <taxon>Platyhelminthes</taxon>
        <taxon>Monogenea</taxon>
        <taxon>Polyopisthocotylea</taxon>
        <taxon>Polystomatidea</taxon>
        <taxon>Polystomatidae</taxon>
        <taxon>Protopolystoma</taxon>
    </lineage>
</organism>
<comment type="caution">
    <text evidence="1">The sequence shown here is derived from an EMBL/GenBank/DDBJ whole genome shotgun (WGS) entry which is preliminary data.</text>
</comment>
<sequence>MAESPTREQYAHTELDHLQGCTRAVVMTMGDSANHDEADFTVRRQYGCLGYGGRKWKKPTNPVARAGIFSDTCMSLARMRCTSAKTGMFC</sequence>
<protein>
    <submittedName>
        <fullName evidence="1">Uncharacterized protein</fullName>
    </submittedName>
</protein>
<evidence type="ECO:0000313" key="1">
    <source>
        <dbReference type="EMBL" id="VEL37228.1"/>
    </source>
</evidence>
<keyword evidence="2" id="KW-1185">Reference proteome</keyword>
<name>A0A3S5CPB4_9PLAT</name>
<gene>
    <name evidence="1" type="ORF">PXEA_LOCUS30668</name>
</gene>
<accession>A0A3S5CPB4</accession>
<dbReference type="EMBL" id="CAAALY010254365">
    <property type="protein sequence ID" value="VEL37228.1"/>
    <property type="molecule type" value="Genomic_DNA"/>
</dbReference>
<reference evidence="1" key="1">
    <citation type="submission" date="2018-11" db="EMBL/GenBank/DDBJ databases">
        <authorList>
            <consortium name="Pathogen Informatics"/>
        </authorList>
    </citation>
    <scope>NUCLEOTIDE SEQUENCE</scope>
</reference>
<proteinExistence type="predicted"/>